<evidence type="ECO:0000256" key="1">
    <source>
        <dbReference type="SAM" id="MobiDB-lite"/>
    </source>
</evidence>
<sequence length="116" mass="13963">MGWLEYYVLLFFIPTRIAKFFIIWVFDYLPHYPHQTHATDDPFRSTSNRVGLEWLLTPIFVYQNYHLVHHLYPTVPFYRYIKVWNAKQRYHESQNPATTGPFTLAPISTERSIHTS</sequence>
<evidence type="ECO:0000256" key="2">
    <source>
        <dbReference type="SAM" id="Phobius"/>
    </source>
</evidence>
<protein>
    <recommendedName>
        <fullName evidence="3">Fatty acid desaturase domain-containing protein</fullName>
    </recommendedName>
</protein>
<proteinExistence type="predicted"/>
<name>A0A1X9NBJ3_9GAMM</name>
<organism evidence="4 5">
    <name type="scientific">Oceanicoccus sagamiensis</name>
    <dbReference type="NCBI Taxonomy" id="716816"/>
    <lineage>
        <taxon>Bacteria</taxon>
        <taxon>Pseudomonadati</taxon>
        <taxon>Pseudomonadota</taxon>
        <taxon>Gammaproteobacteria</taxon>
        <taxon>Cellvibrionales</taxon>
        <taxon>Spongiibacteraceae</taxon>
        <taxon>Oceanicoccus</taxon>
    </lineage>
</organism>
<feature type="region of interest" description="Disordered" evidence="1">
    <location>
        <begin position="93"/>
        <end position="116"/>
    </location>
</feature>
<feature type="domain" description="Fatty acid desaturase" evidence="3">
    <location>
        <begin position="7"/>
        <end position="90"/>
    </location>
</feature>
<dbReference type="Pfam" id="PF00487">
    <property type="entry name" value="FA_desaturase"/>
    <property type="match status" value="1"/>
</dbReference>
<keyword evidence="5" id="KW-1185">Reference proteome</keyword>
<accession>A0A1X9NBJ3</accession>
<evidence type="ECO:0000259" key="3">
    <source>
        <dbReference type="Pfam" id="PF00487"/>
    </source>
</evidence>
<gene>
    <name evidence="4" type="ORF">BST96_01640</name>
</gene>
<keyword evidence="2" id="KW-1133">Transmembrane helix</keyword>
<dbReference type="AlphaFoldDB" id="A0A1X9NBJ3"/>
<dbReference type="Proteomes" id="UP000193450">
    <property type="component" value="Chromosome"/>
</dbReference>
<dbReference type="EMBL" id="CP019343">
    <property type="protein sequence ID" value="ARN72919.1"/>
    <property type="molecule type" value="Genomic_DNA"/>
</dbReference>
<reference evidence="4 5" key="1">
    <citation type="submission" date="2016-11" db="EMBL/GenBank/DDBJ databases">
        <title>Trade-off between light-utilization and light-protection in marine flavobacteria.</title>
        <authorList>
            <person name="Kumagai Y."/>
        </authorList>
    </citation>
    <scope>NUCLEOTIDE SEQUENCE [LARGE SCALE GENOMIC DNA]</scope>
    <source>
        <strain evidence="4 5">NBRC 107125</strain>
    </source>
</reference>
<dbReference type="GO" id="GO:0006629">
    <property type="term" value="P:lipid metabolic process"/>
    <property type="evidence" value="ECO:0007669"/>
    <property type="project" value="InterPro"/>
</dbReference>
<dbReference type="KEGG" id="osg:BST96_01640"/>
<dbReference type="STRING" id="716816.BST96_01640"/>
<keyword evidence="2" id="KW-0472">Membrane</keyword>
<feature type="transmembrane region" description="Helical" evidence="2">
    <location>
        <begin position="6"/>
        <end position="26"/>
    </location>
</feature>
<keyword evidence="2" id="KW-0812">Transmembrane</keyword>
<evidence type="ECO:0000313" key="5">
    <source>
        <dbReference type="Proteomes" id="UP000193450"/>
    </source>
</evidence>
<dbReference type="InterPro" id="IPR005804">
    <property type="entry name" value="FA_desaturase_dom"/>
</dbReference>
<evidence type="ECO:0000313" key="4">
    <source>
        <dbReference type="EMBL" id="ARN72919.1"/>
    </source>
</evidence>